<evidence type="ECO:0000256" key="1">
    <source>
        <dbReference type="SAM" id="SignalP"/>
    </source>
</evidence>
<dbReference type="Proteomes" id="UP001215598">
    <property type="component" value="Unassembled WGS sequence"/>
</dbReference>
<feature type="chain" id="PRO_5042152278" evidence="1">
    <location>
        <begin position="18"/>
        <end position="272"/>
    </location>
</feature>
<gene>
    <name evidence="2" type="ORF">B0H16DRAFT_50528</name>
</gene>
<proteinExistence type="predicted"/>
<keyword evidence="1" id="KW-0732">Signal</keyword>
<dbReference type="EMBL" id="JARKIB010000100">
    <property type="protein sequence ID" value="KAJ7741099.1"/>
    <property type="molecule type" value="Genomic_DNA"/>
</dbReference>
<evidence type="ECO:0000313" key="3">
    <source>
        <dbReference type="Proteomes" id="UP001215598"/>
    </source>
</evidence>
<keyword evidence="3" id="KW-1185">Reference proteome</keyword>
<feature type="signal peptide" evidence="1">
    <location>
        <begin position="1"/>
        <end position="17"/>
    </location>
</feature>
<reference evidence="2" key="1">
    <citation type="submission" date="2023-03" db="EMBL/GenBank/DDBJ databases">
        <title>Massive genome expansion in bonnet fungi (Mycena s.s.) driven by repeated elements and novel gene families across ecological guilds.</title>
        <authorList>
            <consortium name="Lawrence Berkeley National Laboratory"/>
            <person name="Harder C.B."/>
            <person name="Miyauchi S."/>
            <person name="Viragh M."/>
            <person name="Kuo A."/>
            <person name="Thoen E."/>
            <person name="Andreopoulos B."/>
            <person name="Lu D."/>
            <person name="Skrede I."/>
            <person name="Drula E."/>
            <person name="Henrissat B."/>
            <person name="Morin E."/>
            <person name="Kohler A."/>
            <person name="Barry K."/>
            <person name="LaButti K."/>
            <person name="Morin E."/>
            <person name="Salamov A."/>
            <person name="Lipzen A."/>
            <person name="Mereny Z."/>
            <person name="Hegedus B."/>
            <person name="Baldrian P."/>
            <person name="Stursova M."/>
            <person name="Weitz H."/>
            <person name="Taylor A."/>
            <person name="Grigoriev I.V."/>
            <person name="Nagy L.G."/>
            <person name="Martin F."/>
            <person name="Kauserud H."/>
        </authorList>
    </citation>
    <scope>NUCLEOTIDE SEQUENCE</scope>
    <source>
        <strain evidence="2">CBHHK182m</strain>
    </source>
</reference>
<comment type="caution">
    <text evidence="2">The sequence shown here is derived from an EMBL/GenBank/DDBJ whole genome shotgun (WGS) entry which is preliminary data.</text>
</comment>
<protein>
    <submittedName>
        <fullName evidence="2">Uncharacterized protein</fullName>
    </submittedName>
</protein>
<name>A0AAD7IE67_9AGAR</name>
<sequence>MLCAAVVALCFIAHACSHPSGTPPPISRGIKRRRRRRPLVATNDSLALKRLAKELVDLRAKLSKREADMSKTERCLGFWVSANFRQRYTSLLVRGVAWQAFWHSPPLYEPNVPLTARQLTFLNEQLDLAHNDRCKVVLDKAQALVEQHPDGPPEDDHLRTRAGTDVFRTIEDLRKVGGDTFWENTMNQRDAPACQASAADIARFLIAFERDGSASILPLAQCYRFLFGFDYAVVDQKSRAEKMQMLTSAGPLEMFLDEDWAQCNPLVARLGP</sequence>
<accession>A0AAD7IE67</accession>
<evidence type="ECO:0000313" key="2">
    <source>
        <dbReference type="EMBL" id="KAJ7741099.1"/>
    </source>
</evidence>
<dbReference type="AlphaFoldDB" id="A0AAD7IE67"/>
<organism evidence="2 3">
    <name type="scientific">Mycena metata</name>
    <dbReference type="NCBI Taxonomy" id="1033252"/>
    <lineage>
        <taxon>Eukaryota</taxon>
        <taxon>Fungi</taxon>
        <taxon>Dikarya</taxon>
        <taxon>Basidiomycota</taxon>
        <taxon>Agaricomycotina</taxon>
        <taxon>Agaricomycetes</taxon>
        <taxon>Agaricomycetidae</taxon>
        <taxon>Agaricales</taxon>
        <taxon>Marasmiineae</taxon>
        <taxon>Mycenaceae</taxon>
        <taxon>Mycena</taxon>
    </lineage>
</organism>